<dbReference type="SUPFAM" id="SSF51735">
    <property type="entry name" value="NAD(P)-binding Rossmann-fold domains"/>
    <property type="match status" value="1"/>
</dbReference>
<dbReference type="PANTHER" id="PTHR11695">
    <property type="entry name" value="ALCOHOL DEHYDROGENASE RELATED"/>
    <property type="match status" value="1"/>
</dbReference>
<dbReference type="AlphaFoldDB" id="A0A8K0WDD1"/>
<accession>A0A8K0WDD1</accession>
<reference evidence="1" key="1">
    <citation type="journal article" date="2021" name="Nat. Commun.">
        <title>Genetic determinants of endophytism in the Arabidopsis root mycobiome.</title>
        <authorList>
            <person name="Mesny F."/>
            <person name="Miyauchi S."/>
            <person name="Thiergart T."/>
            <person name="Pickel B."/>
            <person name="Atanasova L."/>
            <person name="Karlsson M."/>
            <person name="Huettel B."/>
            <person name="Barry K.W."/>
            <person name="Haridas S."/>
            <person name="Chen C."/>
            <person name="Bauer D."/>
            <person name="Andreopoulos W."/>
            <person name="Pangilinan J."/>
            <person name="LaButti K."/>
            <person name="Riley R."/>
            <person name="Lipzen A."/>
            <person name="Clum A."/>
            <person name="Drula E."/>
            <person name="Henrissat B."/>
            <person name="Kohler A."/>
            <person name="Grigoriev I.V."/>
            <person name="Martin F.M."/>
            <person name="Hacquard S."/>
        </authorList>
    </citation>
    <scope>NUCLEOTIDE SEQUENCE</scope>
    <source>
        <strain evidence="1">MPI-SDFR-AT-0068</strain>
    </source>
</reference>
<dbReference type="EMBL" id="JAGPXF010000003">
    <property type="protein sequence ID" value="KAH7251432.1"/>
    <property type="molecule type" value="Genomic_DNA"/>
</dbReference>
<dbReference type="Proteomes" id="UP000813427">
    <property type="component" value="Unassembled WGS sequence"/>
</dbReference>
<dbReference type="InterPro" id="IPR011032">
    <property type="entry name" value="GroES-like_sf"/>
</dbReference>
<gene>
    <name evidence="1" type="ORF">BKA59DRAFT_394382</name>
</gene>
<name>A0A8K0WDD1_9HYPO</name>
<keyword evidence="2" id="KW-1185">Reference proteome</keyword>
<comment type="caution">
    <text evidence="1">The sequence shown here is derived from an EMBL/GenBank/DDBJ whole genome shotgun (WGS) entry which is preliminary data.</text>
</comment>
<evidence type="ECO:0000313" key="1">
    <source>
        <dbReference type="EMBL" id="KAH7251432.1"/>
    </source>
</evidence>
<dbReference type="GO" id="GO:0005739">
    <property type="term" value="C:mitochondrion"/>
    <property type="evidence" value="ECO:0007669"/>
    <property type="project" value="TreeGrafter"/>
</dbReference>
<dbReference type="InterPro" id="IPR050700">
    <property type="entry name" value="YIM1/Zinc_Alcohol_DH_Fams"/>
</dbReference>
<dbReference type="OrthoDB" id="201656at2759"/>
<dbReference type="SUPFAM" id="SSF50129">
    <property type="entry name" value="GroES-like"/>
    <property type="match status" value="1"/>
</dbReference>
<dbReference type="PANTHER" id="PTHR11695:SF294">
    <property type="entry name" value="RETICULON-4-INTERACTING PROTEIN 1, MITOCHONDRIAL"/>
    <property type="match status" value="1"/>
</dbReference>
<dbReference type="InterPro" id="IPR036291">
    <property type="entry name" value="NAD(P)-bd_dom_sf"/>
</dbReference>
<proteinExistence type="predicted"/>
<dbReference type="Gene3D" id="3.40.50.720">
    <property type="entry name" value="NAD(P)-binding Rossmann-like Domain"/>
    <property type="match status" value="1"/>
</dbReference>
<protein>
    <submittedName>
        <fullName evidence="1">Reticulon-4-interacting protein</fullName>
    </submittedName>
</protein>
<organism evidence="1 2">
    <name type="scientific">Fusarium tricinctum</name>
    <dbReference type="NCBI Taxonomy" id="61284"/>
    <lineage>
        <taxon>Eukaryota</taxon>
        <taxon>Fungi</taxon>
        <taxon>Dikarya</taxon>
        <taxon>Ascomycota</taxon>
        <taxon>Pezizomycotina</taxon>
        <taxon>Sordariomycetes</taxon>
        <taxon>Hypocreomycetidae</taxon>
        <taxon>Hypocreales</taxon>
        <taxon>Nectriaceae</taxon>
        <taxon>Fusarium</taxon>
        <taxon>Fusarium tricinctum species complex</taxon>
    </lineage>
</organism>
<evidence type="ECO:0000313" key="2">
    <source>
        <dbReference type="Proteomes" id="UP000813427"/>
    </source>
</evidence>
<sequence length="141" mass="14876">PGRNFCGKVVERGSKANSFQVGEMVFRTYVGTSGLVSLAQYVSVSEETIASVLEELRVDDAAGNSLAGLTACRSIKPYVKKGDKSFINGGSEGTGVFVIQSSKLLSCHVTTTCSSANIDPCKSIGADEIIDYKVIEIGETL</sequence>
<feature type="non-terminal residue" evidence="1">
    <location>
        <position position="1"/>
    </location>
</feature>
<dbReference type="Gene3D" id="3.90.180.10">
    <property type="entry name" value="Medium-chain alcohol dehydrogenases, catalytic domain"/>
    <property type="match status" value="1"/>
</dbReference>